<keyword evidence="1 2" id="KW-1015">Disulfide bond</keyword>
<dbReference type="GeneID" id="64956122"/>
<dbReference type="KEGG" id="aluc:AKAW2_11843S"/>
<dbReference type="GO" id="GO:0005199">
    <property type="term" value="F:structural constituent of cell wall"/>
    <property type="evidence" value="ECO:0007669"/>
    <property type="project" value="InterPro"/>
</dbReference>
<dbReference type="Proteomes" id="UP000661280">
    <property type="component" value="Chromosome 1"/>
</dbReference>
<reference evidence="4" key="2">
    <citation type="submission" date="2021-02" db="EMBL/GenBank/DDBJ databases">
        <title>Aspergillus luchuensis mut. kawachii IFO 4304 genome sequence.</title>
        <authorList>
            <person name="Mori K."/>
            <person name="Kadooka C."/>
            <person name="Goto M."/>
            <person name="Futagami T."/>
        </authorList>
    </citation>
    <scope>NUCLEOTIDE SEQUENCE</scope>
    <source>
        <strain evidence="4">IFO 4308</strain>
    </source>
</reference>
<organism evidence="4 5">
    <name type="scientific">Aspergillus kawachii</name>
    <name type="common">White koji mold</name>
    <name type="synonym">Aspergillus awamori var. kawachi</name>
    <dbReference type="NCBI Taxonomy" id="1069201"/>
    <lineage>
        <taxon>Eukaryota</taxon>
        <taxon>Fungi</taxon>
        <taxon>Dikarya</taxon>
        <taxon>Ascomycota</taxon>
        <taxon>Pezizomycotina</taxon>
        <taxon>Eurotiomycetes</taxon>
        <taxon>Eurotiomycetidae</taxon>
        <taxon>Eurotiales</taxon>
        <taxon>Aspergillaceae</taxon>
        <taxon>Aspergillus</taxon>
        <taxon>Aspergillus subgen. Circumdati</taxon>
    </lineage>
</organism>
<keyword evidence="2" id="KW-0134">Cell wall</keyword>
<reference evidence="4" key="1">
    <citation type="submission" date="2021-01" db="EMBL/GenBank/DDBJ databases">
        <authorList>
            <consortium name="Aspergillus luchuensis mut. kawachii IFO 4304 genome sequencing consortium"/>
            <person name="Kazuki M."/>
            <person name="Futagami T."/>
        </authorList>
    </citation>
    <scope>NUCLEOTIDE SEQUENCE</scope>
    <source>
        <strain evidence="4">IFO 4308</strain>
    </source>
</reference>
<dbReference type="OrthoDB" id="4225815at2759"/>
<dbReference type="InterPro" id="IPR001338">
    <property type="entry name" value="Class_I_Hydrophobin"/>
</dbReference>
<keyword evidence="2" id="KW-0964">Secreted</keyword>
<dbReference type="Pfam" id="PF01185">
    <property type="entry name" value="Hydrophobin"/>
    <property type="match status" value="1"/>
</dbReference>
<keyword evidence="2" id="KW-0732">Signal</keyword>
<dbReference type="GO" id="GO:0009277">
    <property type="term" value="C:fungal-type cell wall"/>
    <property type="evidence" value="ECO:0007669"/>
    <property type="project" value="InterPro"/>
</dbReference>
<dbReference type="CDD" id="cd23507">
    <property type="entry name" value="hydrophobin_I"/>
    <property type="match status" value="1"/>
</dbReference>
<keyword evidence="5" id="KW-1185">Reference proteome</keyword>
<evidence type="ECO:0000256" key="3">
    <source>
        <dbReference type="SAM" id="MobiDB-lite"/>
    </source>
</evidence>
<dbReference type="SMART" id="SM00075">
    <property type="entry name" value="HYDRO"/>
    <property type="match status" value="1"/>
</dbReference>
<comment type="subcellular location">
    <subcellularLocation>
        <location evidence="2">Secreted</location>
        <location evidence="2">Cell wall</location>
    </subcellularLocation>
</comment>
<proteinExistence type="inferred from homology"/>
<dbReference type="AlphaFoldDB" id="A0A7R7W1R6"/>
<evidence type="ECO:0000256" key="1">
    <source>
        <dbReference type="ARBA" id="ARBA00023157"/>
    </source>
</evidence>
<evidence type="ECO:0000256" key="2">
    <source>
        <dbReference type="RuleBase" id="RU365009"/>
    </source>
</evidence>
<protein>
    <recommendedName>
        <fullName evidence="2">Hydrophobin</fullName>
    </recommendedName>
</protein>
<evidence type="ECO:0000313" key="5">
    <source>
        <dbReference type="Proteomes" id="UP000661280"/>
    </source>
</evidence>
<gene>
    <name evidence="4" type="ORF">AKAW2_11843S</name>
</gene>
<accession>A0A7R7W1R6</accession>
<dbReference type="RefSeq" id="XP_041538563.1">
    <property type="nucleotide sequence ID" value="XM_041684372.1"/>
</dbReference>
<comment type="similarity">
    <text evidence="2">Belongs to the fungal hydrophobin family.</text>
</comment>
<feature type="region of interest" description="Disordered" evidence="3">
    <location>
        <begin position="123"/>
        <end position="146"/>
    </location>
</feature>
<name>A0A7R7W1R6_ASPKA</name>
<sequence>MSLHLAFHKGKQVECVYVRMDGFRRHNTHLTASWLGARGLHQNLYKGVRSRPEINSLHQHQSHSLISLLSLSYSPVFPDKRSFTSNSEFQLSFNSKPTVTMKFSITAAVLAFAATVVAMPGGSPSSVDGNGPGNANGAGNKGNSDVRFPVPGDMTVKQAEDKCGDQAQLSCCNKATYAGDSTNVDSGLLAGTLSNLIGTGSGSEGLGLFQECSKLPLQIPIIGIAVQDIISKQCQQNIACCQSSPATTDDDLIGLGLPCIALGSLV</sequence>
<evidence type="ECO:0000313" key="4">
    <source>
        <dbReference type="EMBL" id="BCR94797.1"/>
    </source>
</evidence>
<dbReference type="EMBL" id="AP024425">
    <property type="protein sequence ID" value="BCR94797.1"/>
    <property type="molecule type" value="Genomic_DNA"/>
</dbReference>
<feature type="compositionally biased region" description="Gly residues" evidence="3">
    <location>
        <begin position="130"/>
        <end position="140"/>
    </location>
</feature>